<organism evidence="1 2">
    <name type="scientific">Planococcus halocryophilus</name>
    <dbReference type="NCBI Taxonomy" id="1215089"/>
    <lineage>
        <taxon>Bacteria</taxon>
        <taxon>Bacillati</taxon>
        <taxon>Bacillota</taxon>
        <taxon>Bacilli</taxon>
        <taxon>Bacillales</taxon>
        <taxon>Caryophanaceae</taxon>
        <taxon>Planococcus</taxon>
    </lineage>
</organism>
<reference evidence="2" key="2">
    <citation type="submission" date="2016-10" db="EMBL/GenBank/DDBJ databases">
        <authorList>
            <person name="See-Too W.S."/>
        </authorList>
    </citation>
    <scope>NUCLEOTIDE SEQUENCE [LARGE SCALE GENOMIC DNA]</scope>
    <source>
        <strain evidence="2">DSM 24743</strain>
    </source>
</reference>
<dbReference type="RefSeq" id="WP_008496584.1">
    <property type="nucleotide sequence ID" value="NZ_CP016537.2"/>
</dbReference>
<gene>
    <name evidence="1" type="ORF">BBI08_16075</name>
</gene>
<protein>
    <submittedName>
        <fullName evidence="1">Uncharacterized protein</fullName>
    </submittedName>
</protein>
<reference evidence="2" key="1">
    <citation type="submission" date="2016-07" db="EMBL/GenBank/DDBJ databases">
        <authorList>
            <person name="See-Too W.S."/>
        </authorList>
    </citation>
    <scope>NUCLEOTIDE SEQUENCE [LARGE SCALE GENOMIC DNA]</scope>
    <source>
        <strain evidence="2">DSM 24743</strain>
    </source>
</reference>
<name>A0A1C7DUT4_9BACL</name>
<dbReference type="KEGG" id="phc:BBI08_16075"/>
<evidence type="ECO:0000313" key="1">
    <source>
        <dbReference type="EMBL" id="ANU15276.1"/>
    </source>
</evidence>
<dbReference type="Proteomes" id="UP000092687">
    <property type="component" value="Chromosome"/>
</dbReference>
<keyword evidence="2" id="KW-1185">Reference proteome</keyword>
<dbReference type="OrthoDB" id="2166958at2"/>
<accession>A0A1C7DUT4</accession>
<dbReference type="EMBL" id="CP016537">
    <property type="protein sequence ID" value="ANU15276.1"/>
    <property type="molecule type" value="Genomic_DNA"/>
</dbReference>
<dbReference type="AlphaFoldDB" id="A0A1C7DUT4"/>
<proteinExistence type="predicted"/>
<sequence>MKKTIISGVLAAVLIVGGGNGLYMTSASAKGNVETAMQHEGMTMEQMHEMMGTGHMNFGQMKPFMKKMHPDLNTSQLRVLYKKMHGTGGSSHSKNFKEMMGN</sequence>
<evidence type="ECO:0000313" key="2">
    <source>
        <dbReference type="Proteomes" id="UP000092687"/>
    </source>
</evidence>